<dbReference type="EMBL" id="JBHSMX010000006">
    <property type="protein sequence ID" value="MFC5519858.1"/>
    <property type="molecule type" value="Genomic_DNA"/>
</dbReference>
<gene>
    <name evidence="10" type="ORF">ACFPP7_02850</name>
</gene>
<dbReference type="InterPro" id="IPR000515">
    <property type="entry name" value="MetI-like"/>
</dbReference>
<dbReference type="InterPro" id="IPR035906">
    <property type="entry name" value="MetI-like_sf"/>
</dbReference>
<evidence type="ECO:0000256" key="4">
    <source>
        <dbReference type="ARBA" id="ARBA00022475"/>
    </source>
</evidence>
<keyword evidence="4" id="KW-1003">Cell membrane</keyword>
<keyword evidence="3 8" id="KW-0813">Transport</keyword>
<feature type="transmembrane region" description="Helical" evidence="8">
    <location>
        <begin position="62"/>
        <end position="82"/>
    </location>
</feature>
<evidence type="ECO:0000256" key="7">
    <source>
        <dbReference type="ARBA" id="ARBA00023136"/>
    </source>
</evidence>
<evidence type="ECO:0000259" key="9">
    <source>
        <dbReference type="PROSITE" id="PS50928"/>
    </source>
</evidence>
<dbReference type="CDD" id="cd06261">
    <property type="entry name" value="TM_PBP2"/>
    <property type="match status" value="1"/>
</dbReference>
<name>A0ABW0Q5A5_9BURK</name>
<evidence type="ECO:0000256" key="5">
    <source>
        <dbReference type="ARBA" id="ARBA00022692"/>
    </source>
</evidence>
<feature type="domain" description="ABC transmembrane type-1" evidence="9">
    <location>
        <begin position="20"/>
        <end position="208"/>
    </location>
</feature>
<comment type="caution">
    <text evidence="10">The sequence shown here is derived from an EMBL/GenBank/DDBJ whole genome shotgun (WGS) entry which is preliminary data.</text>
</comment>
<dbReference type="SUPFAM" id="SSF161098">
    <property type="entry name" value="MetI-like"/>
    <property type="match status" value="1"/>
</dbReference>
<evidence type="ECO:0000256" key="6">
    <source>
        <dbReference type="ARBA" id="ARBA00022989"/>
    </source>
</evidence>
<protein>
    <submittedName>
        <fullName evidence="10">Amino acid ABC transporter permease</fullName>
    </submittedName>
</protein>
<dbReference type="NCBIfam" id="TIGR01726">
    <property type="entry name" value="HEQRo_perm_3TM"/>
    <property type="match status" value="1"/>
</dbReference>
<evidence type="ECO:0000256" key="3">
    <source>
        <dbReference type="ARBA" id="ARBA00022448"/>
    </source>
</evidence>
<accession>A0ABW0Q5A5</accession>
<dbReference type="PROSITE" id="PS50928">
    <property type="entry name" value="ABC_TM1"/>
    <property type="match status" value="1"/>
</dbReference>
<keyword evidence="5 8" id="KW-0812">Transmembrane</keyword>
<proteinExistence type="inferred from homology"/>
<sequence length="222" mass="24163">MSVLDFSTVMQAWPLFLSGLWLTCVLTAVSCVAGTLLGAACAWGRIQGPAWMKAGLACYVELFRNTPFIIQIFFIFFGVASVGLKMSAIPASLIALVLNLGAYACEIVRAGIEATPKGQIEAAQSLALSRWQTFTRILIAPALARVWPALVSQLVIIMLASSVCSQISAEEVSYAANFVAGKTFRSFEAFMVVTACYLVLAIFLRKLLLWIGPRFVFGRMKF</sequence>
<feature type="transmembrane region" description="Helical" evidence="8">
    <location>
        <begin position="189"/>
        <end position="211"/>
    </location>
</feature>
<comment type="similarity">
    <text evidence="2">Belongs to the binding-protein-dependent transport system permease family. HisMQ subfamily.</text>
</comment>
<keyword evidence="11" id="KW-1185">Reference proteome</keyword>
<dbReference type="RefSeq" id="WP_068835486.1">
    <property type="nucleotide sequence ID" value="NZ_JBHSMX010000006.1"/>
</dbReference>
<dbReference type="PANTHER" id="PTHR30614">
    <property type="entry name" value="MEMBRANE COMPONENT OF AMINO ACID ABC TRANSPORTER"/>
    <property type="match status" value="1"/>
</dbReference>
<evidence type="ECO:0000256" key="2">
    <source>
        <dbReference type="ARBA" id="ARBA00010072"/>
    </source>
</evidence>
<reference evidence="11" key="1">
    <citation type="journal article" date="2019" name="Int. J. Syst. Evol. Microbiol.">
        <title>The Global Catalogue of Microorganisms (GCM) 10K type strain sequencing project: providing services to taxonomists for standard genome sequencing and annotation.</title>
        <authorList>
            <consortium name="The Broad Institute Genomics Platform"/>
            <consortium name="The Broad Institute Genome Sequencing Center for Infectious Disease"/>
            <person name="Wu L."/>
            <person name="Ma J."/>
        </authorList>
    </citation>
    <scope>NUCLEOTIDE SEQUENCE [LARGE SCALE GENOMIC DNA]</scope>
    <source>
        <strain evidence="11">CGMCC 4.7277</strain>
    </source>
</reference>
<dbReference type="Proteomes" id="UP001596084">
    <property type="component" value="Unassembled WGS sequence"/>
</dbReference>
<dbReference type="PANTHER" id="PTHR30614:SF35">
    <property type="entry name" value="ABC TRANSPORTER PERMEASE PROTEIN"/>
    <property type="match status" value="1"/>
</dbReference>
<evidence type="ECO:0000256" key="1">
    <source>
        <dbReference type="ARBA" id="ARBA00004429"/>
    </source>
</evidence>
<dbReference type="Gene3D" id="1.10.3720.10">
    <property type="entry name" value="MetI-like"/>
    <property type="match status" value="1"/>
</dbReference>
<keyword evidence="7 8" id="KW-0472">Membrane</keyword>
<comment type="subcellular location">
    <subcellularLocation>
        <location evidence="1">Cell inner membrane</location>
        <topology evidence="1">Multi-pass membrane protein</topology>
    </subcellularLocation>
    <subcellularLocation>
        <location evidence="8">Cell membrane</location>
        <topology evidence="8">Multi-pass membrane protein</topology>
    </subcellularLocation>
</comment>
<feature type="transmembrane region" description="Helical" evidence="8">
    <location>
        <begin position="20"/>
        <end position="42"/>
    </location>
</feature>
<dbReference type="Pfam" id="PF00528">
    <property type="entry name" value="BPD_transp_1"/>
    <property type="match status" value="1"/>
</dbReference>
<evidence type="ECO:0000256" key="8">
    <source>
        <dbReference type="RuleBase" id="RU363032"/>
    </source>
</evidence>
<evidence type="ECO:0000313" key="11">
    <source>
        <dbReference type="Proteomes" id="UP001596084"/>
    </source>
</evidence>
<feature type="transmembrane region" description="Helical" evidence="8">
    <location>
        <begin position="88"/>
        <end position="108"/>
    </location>
</feature>
<feature type="transmembrane region" description="Helical" evidence="8">
    <location>
        <begin position="146"/>
        <end position="169"/>
    </location>
</feature>
<dbReference type="InterPro" id="IPR043429">
    <property type="entry name" value="ArtM/GltK/GlnP/TcyL/YhdX-like"/>
</dbReference>
<organism evidence="10 11">
    <name type="scientific">Polaromonas jejuensis</name>
    <dbReference type="NCBI Taxonomy" id="457502"/>
    <lineage>
        <taxon>Bacteria</taxon>
        <taxon>Pseudomonadati</taxon>
        <taxon>Pseudomonadota</taxon>
        <taxon>Betaproteobacteria</taxon>
        <taxon>Burkholderiales</taxon>
        <taxon>Comamonadaceae</taxon>
        <taxon>Polaromonas</taxon>
    </lineage>
</organism>
<dbReference type="InterPro" id="IPR010065">
    <property type="entry name" value="AA_ABC_transptr_permease_3TM"/>
</dbReference>
<keyword evidence="6 8" id="KW-1133">Transmembrane helix</keyword>
<evidence type="ECO:0000313" key="10">
    <source>
        <dbReference type="EMBL" id="MFC5519858.1"/>
    </source>
</evidence>